<accession>A0A426Y3R2</accession>
<gene>
    <name evidence="2" type="ORF">B296_00054620</name>
</gene>
<sequence>MTKKATMSATIEEATEGHIRGRGSFRCVHRWQRKLRPNPSTMKGAADRSSYGGGNCTQKLQQRELRTHPSMAEEASDLWVNNGCAQRQRWDQSGEVPSVNG</sequence>
<dbReference type="EMBL" id="AMZH03015362">
    <property type="protein sequence ID" value="RRT46181.1"/>
    <property type="molecule type" value="Genomic_DNA"/>
</dbReference>
<protein>
    <submittedName>
        <fullName evidence="2">Uncharacterized protein</fullName>
    </submittedName>
</protein>
<proteinExistence type="predicted"/>
<comment type="caution">
    <text evidence="2">The sequence shown here is derived from an EMBL/GenBank/DDBJ whole genome shotgun (WGS) entry which is preliminary data.</text>
</comment>
<evidence type="ECO:0000256" key="1">
    <source>
        <dbReference type="SAM" id="MobiDB-lite"/>
    </source>
</evidence>
<reference evidence="2 3" key="1">
    <citation type="journal article" date="2014" name="Agronomy (Basel)">
        <title>A Draft Genome Sequence for Ensete ventricosum, the Drought-Tolerant Tree Against Hunger.</title>
        <authorList>
            <person name="Harrison J."/>
            <person name="Moore K.A."/>
            <person name="Paszkiewicz K."/>
            <person name="Jones T."/>
            <person name="Grant M."/>
            <person name="Ambacheew D."/>
            <person name="Muzemil S."/>
            <person name="Studholme D.J."/>
        </authorList>
    </citation>
    <scope>NUCLEOTIDE SEQUENCE [LARGE SCALE GENOMIC DNA]</scope>
</reference>
<feature type="region of interest" description="Disordered" evidence="1">
    <location>
        <begin position="34"/>
        <end position="56"/>
    </location>
</feature>
<evidence type="ECO:0000313" key="3">
    <source>
        <dbReference type="Proteomes" id="UP000287651"/>
    </source>
</evidence>
<dbReference type="Proteomes" id="UP000287651">
    <property type="component" value="Unassembled WGS sequence"/>
</dbReference>
<name>A0A426Y3R2_ENSVE</name>
<organism evidence="2 3">
    <name type="scientific">Ensete ventricosum</name>
    <name type="common">Abyssinian banana</name>
    <name type="synonym">Musa ensete</name>
    <dbReference type="NCBI Taxonomy" id="4639"/>
    <lineage>
        <taxon>Eukaryota</taxon>
        <taxon>Viridiplantae</taxon>
        <taxon>Streptophyta</taxon>
        <taxon>Embryophyta</taxon>
        <taxon>Tracheophyta</taxon>
        <taxon>Spermatophyta</taxon>
        <taxon>Magnoliopsida</taxon>
        <taxon>Liliopsida</taxon>
        <taxon>Zingiberales</taxon>
        <taxon>Musaceae</taxon>
        <taxon>Ensete</taxon>
    </lineage>
</organism>
<evidence type="ECO:0000313" key="2">
    <source>
        <dbReference type="EMBL" id="RRT46181.1"/>
    </source>
</evidence>
<dbReference type="AlphaFoldDB" id="A0A426Y3R2"/>